<dbReference type="InterPro" id="IPR036890">
    <property type="entry name" value="HATPase_C_sf"/>
</dbReference>
<dbReference type="Gene3D" id="3.30.200.20">
    <property type="entry name" value="Phosphorylase Kinase, domain 1"/>
    <property type="match status" value="1"/>
</dbReference>
<dbReference type="InterPro" id="IPR029016">
    <property type="entry name" value="GAF-like_dom_sf"/>
</dbReference>
<dbReference type="InterPro" id="IPR036097">
    <property type="entry name" value="HisK_dim/P_sf"/>
</dbReference>
<dbReference type="PANTHER" id="PTHR43642:SF1">
    <property type="entry name" value="HYBRID SIGNAL TRANSDUCTION HISTIDINE KINASE G"/>
    <property type="match status" value="1"/>
</dbReference>
<dbReference type="SMART" id="SM00065">
    <property type="entry name" value="GAF"/>
    <property type="match status" value="1"/>
</dbReference>
<dbReference type="SUPFAM" id="SSF47384">
    <property type="entry name" value="Homodimeric domain of signal transducing histidine kinase"/>
    <property type="match status" value="1"/>
</dbReference>
<dbReference type="SUPFAM" id="SSF52540">
    <property type="entry name" value="P-loop containing nucleoside triphosphate hydrolases"/>
    <property type="match status" value="1"/>
</dbReference>
<evidence type="ECO:0000256" key="5">
    <source>
        <dbReference type="SAM" id="MobiDB-lite"/>
    </source>
</evidence>
<feature type="coiled-coil region" evidence="4">
    <location>
        <begin position="1529"/>
        <end position="1556"/>
    </location>
</feature>
<dbReference type="Pfam" id="PF02518">
    <property type="entry name" value="HATPase_c"/>
    <property type="match status" value="1"/>
</dbReference>
<comment type="caution">
    <text evidence="8">The sequence shown here is derived from an EMBL/GenBank/DDBJ whole genome shotgun (WGS) entry which is preliminary data.</text>
</comment>
<dbReference type="InterPro" id="IPR041664">
    <property type="entry name" value="AAA_16"/>
</dbReference>
<dbReference type="InterPro" id="IPR003661">
    <property type="entry name" value="HisK_dim/P_dom"/>
</dbReference>
<reference evidence="8 9" key="1">
    <citation type="submission" date="2014-02" db="EMBL/GenBank/DDBJ databases">
        <title>The small core and large imbalanced accessory genome model reveals a collaborative survival strategy of Sorangium cellulosum strains in nature.</title>
        <authorList>
            <person name="Han K."/>
            <person name="Peng R."/>
            <person name="Blom J."/>
            <person name="Li Y.-Z."/>
        </authorList>
    </citation>
    <scope>NUCLEOTIDE SEQUENCE [LARGE SCALE GENOMIC DNA]</scope>
    <source>
        <strain evidence="8 9">So0008-312</strain>
    </source>
</reference>
<proteinExistence type="predicted"/>
<dbReference type="Gene3D" id="1.10.287.130">
    <property type="match status" value="1"/>
</dbReference>
<dbReference type="InterPro" id="IPR000719">
    <property type="entry name" value="Prot_kinase_dom"/>
</dbReference>
<dbReference type="GO" id="GO:0005524">
    <property type="term" value="F:ATP binding"/>
    <property type="evidence" value="ECO:0007669"/>
    <property type="project" value="InterPro"/>
</dbReference>
<dbReference type="SUPFAM" id="SSF55781">
    <property type="entry name" value="GAF domain-like"/>
    <property type="match status" value="1"/>
</dbReference>
<keyword evidence="3" id="KW-0597">Phosphoprotein</keyword>
<dbReference type="Gene3D" id="3.30.565.10">
    <property type="entry name" value="Histidine kinase-like ATPase, C-terminal domain"/>
    <property type="match status" value="1"/>
</dbReference>
<dbReference type="InterPro" id="IPR005467">
    <property type="entry name" value="His_kinase_dom"/>
</dbReference>
<feature type="compositionally biased region" description="Polar residues" evidence="5">
    <location>
        <begin position="1325"/>
        <end position="1334"/>
    </location>
</feature>
<dbReference type="Pfam" id="PF01590">
    <property type="entry name" value="GAF"/>
    <property type="match status" value="1"/>
</dbReference>
<evidence type="ECO:0000256" key="2">
    <source>
        <dbReference type="ARBA" id="ARBA00012438"/>
    </source>
</evidence>
<dbReference type="Pfam" id="PF00069">
    <property type="entry name" value="Pkinase"/>
    <property type="match status" value="1"/>
</dbReference>
<evidence type="ECO:0000313" key="9">
    <source>
        <dbReference type="Proteomes" id="UP000075260"/>
    </source>
</evidence>
<dbReference type="SUPFAM" id="SSF55874">
    <property type="entry name" value="ATPase domain of HSP90 chaperone/DNA topoisomerase II/histidine kinase"/>
    <property type="match status" value="1"/>
</dbReference>
<sequence>MGSTTGFQVVESLHASTNSLVYRAQREEDGRPVVIKMLEEAYPSPARIAWFRREYEITRSVADVDGVIRAHGLLTEQDRWFMVLEDFGGASLARHMRQRRFSTDEVLALAPAIVDALGQLHQRHVVHKDVNPSNIVLNRDTGQMRLIDFGISSVLAREEAALRAPSRLDGTVAYMSPEQTGRMNRFIDYRTDFYSLGVTLYELLTGRLPFSSSDPLELVHAHIARQPTAPHELGEDVDPALSAIVMKLLSKNAEDRYQSAHGLRRDIEEYRKRRAQEGRVGSMTLDRAGASDRLQVPQKLYGRDLERQALLEAFERVAAGASEMLLVSGYSGVGKSTLVRELYRPVTRRRGYFISGKFDQLQRDVPYAPLLQAFRGLCLQMLSESDERIASWRRELLAVLGPNGRLITEVIPEVELIIGPQPQVPPLGATEEKNRFHLVFQSFIGVFARREHPLVLFLDDLQWMDGASLDLCSALMSEPGRYHLFILGAYRDNEVSALHPLMLCLAKLREAGAMVREIALRPLSLAHVAELVSDTFDRDPAATAPLAQLAHAKTEGNPFFLIELLRHLHGEGVIRFSHDEGGWTWSVAQIEACGVTENVVDLMAGKVKKLGSLTQRALELAACMGSTFDLRTLAAVSDATPKQTAAALWDAIMEGLVVPLDHNYMLTGMDVDGLLDTVDVEYRFAHDRVQQAAYSRFDDEARRRVHFRIGRLFLESTPVEELGRRIFDIVDQLDHGLEHARDLAERDKLSRLYLLAGRKAKASAAYGPALHYLRVGIQLLNAPGAVGPAAVPSVDEARESWSRQPRLSLDLFDEAAEAACLLGEHELAGQLNDVVRALAGSVVDKLRSYKIEIQSYSARDQLLQGVEAGLRALRLFGVDIPERPGPGDIGRAAAEAAAAWAGRDIEELVELPEMNGPEQLAAMDIMARLYIPAFNAAPDVFTLVVFHEVILSVRHGVTASSSRGFSAYGFILCAQGQIEPGYRFGQLALRLSDRFGGAEKWSALFMFNFFVHHWREHVEETIEPFMHGYRLALEAGDLEYAGLNIIGVTLQSFWCCKELPALAERAAENSRVIRRLKQDLPQESNDVHWQTILNLLGRSDDPCTLTGEAMDEGRKLRFYMETGNVTEMAFLHLNKLILNYLFGQHARAVDHALEVERNVAGMTAMMGTAVFRFYDALVFLARYRDLDEADRQRALARVDADLDKLSAWAEQAPSNFEHKVHLVAAERARALGDMLAARELYDRAIASAREHRFLAEEALAHELAAAYHREHGYRHLARNYLRDARYTYERWGALAKVRQLEAAFPQELGHAGARAAEDRIAEEPSSASRPRSGSTGELDLLSVLKASQALSGEIRLERLLARLLTTVLENAGAQKALLILDEGGELVIYAEAEVDAPEPRLLHAVPVATSDNLLLSVVNLVARRGRPEVVNDASREGMFVDEPYVRRNVTRSILCMPLINQGKLTAVLYLENNLIPSAFTYERVEVLNLLSAEMAIAIDNARVYRKLEAAHQALEGYSHTLEQRVADRTRELAERNGQLQLALEELQATQKELITREKMASLGAITAGIAHEVRNPLNFIINFARLSRQLVGELSHELEAWHATASAERMDNVRALAQDLSRSTASVEQHGKRANEILSSMLLHSQSGTDEQVATNVNDLLNQSIQLTYNAIPAGDTSPRIEIIRSYDGAIEPTPVLPHHLCRALINIIENACHSTWQKSQQATARYTPRLWVTTANREREIEIKIRDNGTGISKEHVGKIFNPFFTTKPAGQGTGLGLSLAYDVIVRKHRGDIKVDTRLGEYTDFTIILPKAKIGR</sequence>
<dbReference type="Gene3D" id="3.40.50.300">
    <property type="entry name" value="P-loop containing nucleotide triphosphate hydrolases"/>
    <property type="match status" value="1"/>
</dbReference>
<dbReference type="EMBL" id="JEMA01000251">
    <property type="protein sequence ID" value="KYF72638.1"/>
    <property type="molecule type" value="Genomic_DNA"/>
</dbReference>
<dbReference type="GO" id="GO:0000155">
    <property type="term" value="F:phosphorelay sensor kinase activity"/>
    <property type="evidence" value="ECO:0007669"/>
    <property type="project" value="InterPro"/>
</dbReference>
<dbReference type="EC" id="2.7.13.3" evidence="2"/>
<comment type="catalytic activity">
    <reaction evidence="1">
        <text>ATP + protein L-histidine = ADP + protein N-phospho-L-histidine.</text>
        <dbReference type="EC" id="2.7.13.3"/>
    </reaction>
</comment>
<organism evidence="8 9">
    <name type="scientific">Sorangium cellulosum</name>
    <name type="common">Polyangium cellulosum</name>
    <dbReference type="NCBI Taxonomy" id="56"/>
    <lineage>
        <taxon>Bacteria</taxon>
        <taxon>Pseudomonadati</taxon>
        <taxon>Myxococcota</taxon>
        <taxon>Polyangia</taxon>
        <taxon>Polyangiales</taxon>
        <taxon>Polyangiaceae</taxon>
        <taxon>Sorangium</taxon>
    </lineage>
</organism>
<feature type="domain" description="Protein kinase" evidence="6">
    <location>
        <begin position="7"/>
        <end position="271"/>
    </location>
</feature>
<dbReference type="Gene3D" id="3.30.450.40">
    <property type="match status" value="1"/>
</dbReference>
<dbReference type="InterPro" id="IPR003594">
    <property type="entry name" value="HATPase_dom"/>
</dbReference>
<dbReference type="PROSITE" id="PS50011">
    <property type="entry name" value="PROTEIN_KINASE_DOM"/>
    <property type="match status" value="1"/>
</dbReference>
<gene>
    <name evidence="8" type="ORF">BE15_06515</name>
</gene>
<feature type="region of interest" description="Disordered" evidence="5">
    <location>
        <begin position="1314"/>
        <end position="1334"/>
    </location>
</feature>
<dbReference type="InterPro" id="IPR004358">
    <property type="entry name" value="Sig_transdc_His_kin-like_C"/>
</dbReference>
<dbReference type="InterPro" id="IPR011009">
    <property type="entry name" value="Kinase-like_dom_sf"/>
</dbReference>
<dbReference type="Pfam" id="PF13191">
    <property type="entry name" value="AAA_16"/>
    <property type="match status" value="1"/>
</dbReference>
<dbReference type="InterPro" id="IPR003018">
    <property type="entry name" value="GAF"/>
</dbReference>
<keyword evidence="4" id="KW-0175">Coiled coil</keyword>
<dbReference type="RefSeq" id="WP_061606186.1">
    <property type="nucleotide sequence ID" value="NZ_JEMA01000251.1"/>
</dbReference>
<evidence type="ECO:0000256" key="3">
    <source>
        <dbReference type="ARBA" id="ARBA00022553"/>
    </source>
</evidence>
<dbReference type="CDD" id="cd00082">
    <property type="entry name" value="HisKA"/>
    <property type="match status" value="1"/>
</dbReference>
<dbReference type="InterPro" id="IPR027417">
    <property type="entry name" value="P-loop_NTPase"/>
</dbReference>
<feature type="domain" description="Histidine kinase" evidence="7">
    <location>
        <begin position="1568"/>
        <end position="1814"/>
    </location>
</feature>
<dbReference type="PRINTS" id="PR00344">
    <property type="entry name" value="BCTRLSENSOR"/>
</dbReference>
<evidence type="ECO:0000259" key="7">
    <source>
        <dbReference type="PROSITE" id="PS50109"/>
    </source>
</evidence>
<protein>
    <recommendedName>
        <fullName evidence="2">histidine kinase</fullName>
        <ecNumber evidence="2">2.7.13.3</ecNumber>
    </recommendedName>
</protein>
<evidence type="ECO:0000256" key="1">
    <source>
        <dbReference type="ARBA" id="ARBA00000085"/>
    </source>
</evidence>
<evidence type="ECO:0000259" key="6">
    <source>
        <dbReference type="PROSITE" id="PS50011"/>
    </source>
</evidence>
<dbReference type="Gene3D" id="1.10.510.10">
    <property type="entry name" value="Transferase(Phosphotransferase) domain 1"/>
    <property type="match status" value="1"/>
</dbReference>
<accession>A0A150QYC0</accession>
<dbReference type="CDD" id="cd14014">
    <property type="entry name" value="STKc_PknB_like"/>
    <property type="match status" value="1"/>
</dbReference>
<dbReference type="SUPFAM" id="SSF56112">
    <property type="entry name" value="Protein kinase-like (PK-like)"/>
    <property type="match status" value="1"/>
</dbReference>
<dbReference type="InterPro" id="IPR053159">
    <property type="entry name" value="Hybrid_Histidine_Kinase"/>
</dbReference>
<dbReference type="Proteomes" id="UP000075260">
    <property type="component" value="Unassembled WGS sequence"/>
</dbReference>
<dbReference type="PANTHER" id="PTHR43642">
    <property type="entry name" value="HYBRID SIGNAL TRANSDUCTION HISTIDINE KINASE G"/>
    <property type="match status" value="1"/>
</dbReference>
<evidence type="ECO:0000313" key="8">
    <source>
        <dbReference type="EMBL" id="KYF72638.1"/>
    </source>
</evidence>
<name>A0A150QYC0_SORCE</name>
<dbReference type="SMART" id="SM00387">
    <property type="entry name" value="HATPase_c"/>
    <property type="match status" value="1"/>
</dbReference>
<dbReference type="PROSITE" id="PS50109">
    <property type="entry name" value="HIS_KIN"/>
    <property type="match status" value="1"/>
</dbReference>
<evidence type="ECO:0000256" key="4">
    <source>
        <dbReference type="SAM" id="Coils"/>
    </source>
</evidence>